<dbReference type="InterPro" id="IPR006938">
    <property type="entry name" value="DUF624"/>
</dbReference>
<evidence type="ECO:0000313" key="2">
    <source>
        <dbReference type="EMBL" id="MDQ0253198.1"/>
    </source>
</evidence>
<feature type="transmembrane region" description="Helical" evidence="1">
    <location>
        <begin position="145"/>
        <end position="171"/>
    </location>
</feature>
<accession>A0ABT9ZPN1</accession>
<feature type="transmembrane region" description="Helical" evidence="1">
    <location>
        <begin position="25"/>
        <end position="51"/>
    </location>
</feature>
<comment type="caution">
    <text evidence="2">The sequence shown here is derived from an EMBL/GenBank/DDBJ whole genome shotgun (WGS) entry which is preliminary data.</text>
</comment>
<dbReference type="Pfam" id="PF04854">
    <property type="entry name" value="DUF624"/>
    <property type="match status" value="1"/>
</dbReference>
<evidence type="ECO:0000313" key="3">
    <source>
        <dbReference type="Proteomes" id="UP001230005"/>
    </source>
</evidence>
<keyword evidence="1" id="KW-0812">Transmembrane</keyword>
<keyword evidence="3" id="KW-1185">Reference proteome</keyword>
<evidence type="ECO:0000256" key="1">
    <source>
        <dbReference type="SAM" id="Phobius"/>
    </source>
</evidence>
<dbReference type="Proteomes" id="UP001230005">
    <property type="component" value="Unassembled WGS sequence"/>
</dbReference>
<feature type="transmembrane region" description="Helical" evidence="1">
    <location>
        <begin position="75"/>
        <end position="96"/>
    </location>
</feature>
<dbReference type="RefSeq" id="WP_307321534.1">
    <property type="nucleotide sequence ID" value="NZ_JAUSUG010000002.1"/>
</dbReference>
<feature type="transmembrane region" description="Helical" evidence="1">
    <location>
        <begin position="177"/>
        <end position="195"/>
    </location>
</feature>
<protein>
    <submittedName>
        <fullName evidence="2">Membrane protein YesL</fullName>
    </submittedName>
</protein>
<keyword evidence="1" id="KW-1133">Transmembrane helix</keyword>
<sequence>MNANSFSGFIYNGTSWLMNLAFYNILWFLFTIVGLGIFGWGPATAALFAVIRKKLTTDKEFSAFKEFLSFYKKSFIQANIFGLLLIIGASSIFYSINTLLHLEQGMKIFLGTIFFMTLILFTIVAIFIFPVYSHYNTTFQNYIRYSLMIGLANLHYGLYIIILLSLGVFLINIFPGLLLFYSVSIPAFLIMQISLKIFDSLPDNTNATERTSFSS</sequence>
<dbReference type="EMBL" id="JAUSUG010000002">
    <property type="protein sequence ID" value="MDQ0253198.1"/>
    <property type="molecule type" value="Genomic_DNA"/>
</dbReference>
<keyword evidence="1" id="KW-0472">Membrane</keyword>
<reference evidence="2 3" key="1">
    <citation type="submission" date="2023-07" db="EMBL/GenBank/DDBJ databases">
        <title>Genomic Encyclopedia of Type Strains, Phase IV (KMG-IV): sequencing the most valuable type-strain genomes for metagenomic binning, comparative biology and taxonomic classification.</title>
        <authorList>
            <person name="Goeker M."/>
        </authorList>
    </citation>
    <scope>NUCLEOTIDE SEQUENCE [LARGE SCALE GENOMIC DNA]</scope>
    <source>
        <strain evidence="2 3">DSM 9768</strain>
    </source>
</reference>
<name>A0ABT9ZPN1_9BACI</name>
<feature type="transmembrane region" description="Helical" evidence="1">
    <location>
        <begin position="108"/>
        <end position="133"/>
    </location>
</feature>
<gene>
    <name evidence="2" type="ORF">J2S74_000570</name>
</gene>
<organism evidence="2 3">
    <name type="scientific">Evansella vedderi</name>
    <dbReference type="NCBI Taxonomy" id="38282"/>
    <lineage>
        <taxon>Bacteria</taxon>
        <taxon>Bacillati</taxon>
        <taxon>Bacillota</taxon>
        <taxon>Bacilli</taxon>
        <taxon>Bacillales</taxon>
        <taxon>Bacillaceae</taxon>
        <taxon>Evansella</taxon>
    </lineage>
</organism>
<proteinExistence type="predicted"/>